<gene>
    <name evidence="2" type="ORF">IAC44_00170</name>
</gene>
<proteinExistence type="predicted"/>
<name>A0A9D1KSS0_9FLAO</name>
<evidence type="ECO:0000313" key="3">
    <source>
        <dbReference type="Proteomes" id="UP000824161"/>
    </source>
</evidence>
<dbReference type="AlphaFoldDB" id="A0A9D1KSS0"/>
<reference evidence="2" key="1">
    <citation type="submission" date="2020-10" db="EMBL/GenBank/DDBJ databases">
        <authorList>
            <person name="Gilroy R."/>
        </authorList>
    </citation>
    <scope>NUCLEOTIDE SEQUENCE</scope>
    <source>
        <strain evidence="2">1383</strain>
    </source>
</reference>
<feature type="transmembrane region" description="Helical" evidence="1">
    <location>
        <begin position="21"/>
        <end position="43"/>
    </location>
</feature>
<dbReference type="Pfam" id="PF07843">
    <property type="entry name" value="DUF1634"/>
    <property type="match status" value="1"/>
</dbReference>
<accession>A0A9D1KSS0</accession>
<reference evidence="2" key="2">
    <citation type="journal article" date="2021" name="PeerJ">
        <title>Extensive microbial diversity within the chicken gut microbiome revealed by metagenomics and culture.</title>
        <authorList>
            <person name="Gilroy R."/>
            <person name="Ravi A."/>
            <person name="Getino M."/>
            <person name="Pursley I."/>
            <person name="Horton D.L."/>
            <person name="Alikhan N.F."/>
            <person name="Baker D."/>
            <person name="Gharbi K."/>
            <person name="Hall N."/>
            <person name="Watson M."/>
            <person name="Adriaenssens E.M."/>
            <person name="Foster-Nyarko E."/>
            <person name="Jarju S."/>
            <person name="Secka A."/>
            <person name="Antonio M."/>
            <person name="Oren A."/>
            <person name="Chaudhuri R.R."/>
            <person name="La Ragione R."/>
            <person name="Hildebrand F."/>
            <person name="Pallen M.J."/>
        </authorList>
    </citation>
    <scope>NUCLEOTIDE SEQUENCE</scope>
    <source>
        <strain evidence="2">1383</strain>
    </source>
</reference>
<feature type="transmembrane region" description="Helical" evidence="1">
    <location>
        <begin position="110"/>
        <end position="131"/>
    </location>
</feature>
<dbReference type="EMBL" id="DVLY01000004">
    <property type="protein sequence ID" value="HIT97233.1"/>
    <property type="molecule type" value="Genomic_DNA"/>
</dbReference>
<keyword evidence="1" id="KW-1133">Transmembrane helix</keyword>
<protein>
    <submittedName>
        <fullName evidence="2">DUF1634 domain-containing protein</fullName>
    </submittedName>
</protein>
<dbReference type="InterPro" id="IPR012861">
    <property type="entry name" value="DUF1634"/>
</dbReference>
<comment type="caution">
    <text evidence="2">The sequence shown here is derived from an EMBL/GenBank/DDBJ whole genome shotgun (WGS) entry which is preliminary data.</text>
</comment>
<sequence>MKNPIKGIASSPRAMELAIGYMLRVGVLTACAICLVGGVLYVVRYGGTQADFSTFEGAPPMYRSLSGIWMGLKALEPLAIVQTGVVVLLATPVLRVLFSIFAFLFERDYLYVAITCIVFAIILLNMLGGVVG</sequence>
<organism evidence="2 3">
    <name type="scientific">Candidatus Merdimorpha stercoravium</name>
    <dbReference type="NCBI Taxonomy" id="2840863"/>
    <lineage>
        <taxon>Bacteria</taxon>
        <taxon>Pseudomonadati</taxon>
        <taxon>Bacteroidota</taxon>
        <taxon>Flavobacteriia</taxon>
        <taxon>Flavobacteriales</taxon>
        <taxon>Candidatus Merdimorpha</taxon>
    </lineage>
</organism>
<keyword evidence="1" id="KW-0812">Transmembrane</keyword>
<dbReference type="Proteomes" id="UP000824161">
    <property type="component" value="Unassembled WGS sequence"/>
</dbReference>
<evidence type="ECO:0000256" key="1">
    <source>
        <dbReference type="SAM" id="Phobius"/>
    </source>
</evidence>
<evidence type="ECO:0000313" key="2">
    <source>
        <dbReference type="EMBL" id="HIT97233.1"/>
    </source>
</evidence>
<feature type="transmembrane region" description="Helical" evidence="1">
    <location>
        <begin position="79"/>
        <end position="98"/>
    </location>
</feature>
<keyword evidence="1" id="KW-0472">Membrane</keyword>